<dbReference type="AlphaFoldDB" id="A0A7U8C7C4"/>
<dbReference type="CDD" id="cd00518">
    <property type="entry name" value="H2MP"/>
    <property type="match status" value="1"/>
</dbReference>
<dbReference type="InterPro" id="IPR023430">
    <property type="entry name" value="Pept_HybD-like_dom_sf"/>
</dbReference>
<organism evidence="5 6">
    <name type="scientific">Neptuniibacter caesariensis</name>
    <dbReference type="NCBI Taxonomy" id="207954"/>
    <lineage>
        <taxon>Bacteria</taxon>
        <taxon>Pseudomonadati</taxon>
        <taxon>Pseudomonadota</taxon>
        <taxon>Gammaproteobacteria</taxon>
        <taxon>Oceanospirillales</taxon>
        <taxon>Oceanospirillaceae</taxon>
        <taxon>Neptuniibacter</taxon>
    </lineage>
</organism>
<reference evidence="5 6" key="1">
    <citation type="submission" date="2006-02" db="EMBL/GenBank/DDBJ databases">
        <authorList>
            <person name="Pinhassi J."/>
            <person name="Pedros-Alio C."/>
            <person name="Ferriera S."/>
            <person name="Johnson J."/>
            <person name="Kravitz S."/>
            <person name="Halpern A."/>
            <person name="Remington K."/>
            <person name="Beeson K."/>
            <person name="Tran B."/>
            <person name="Rogers Y.-H."/>
            <person name="Friedman R."/>
            <person name="Venter J.C."/>
        </authorList>
    </citation>
    <scope>NUCLEOTIDE SEQUENCE [LARGE SCALE GENOMIC DNA]</scope>
    <source>
        <strain evidence="5 6">MED92</strain>
    </source>
</reference>
<dbReference type="SUPFAM" id="SSF53163">
    <property type="entry name" value="HybD-like"/>
    <property type="match status" value="1"/>
</dbReference>
<evidence type="ECO:0000256" key="2">
    <source>
        <dbReference type="ARBA" id="ARBA00022670"/>
    </source>
</evidence>
<evidence type="ECO:0000256" key="3">
    <source>
        <dbReference type="ARBA" id="ARBA00022750"/>
    </source>
</evidence>
<keyword evidence="6" id="KW-1185">Reference proteome</keyword>
<comment type="caution">
    <text evidence="5">The sequence shown here is derived from an EMBL/GenBank/DDBJ whole genome shotgun (WGS) entry which is preliminary data.</text>
</comment>
<dbReference type="NCBIfam" id="TIGR00072">
    <property type="entry name" value="hydrog_prot"/>
    <property type="match status" value="1"/>
</dbReference>
<evidence type="ECO:0008006" key="7">
    <source>
        <dbReference type="Google" id="ProtNLM"/>
    </source>
</evidence>
<dbReference type="Pfam" id="PF01750">
    <property type="entry name" value="HycI"/>
    <property type="match status" value="1"/>
</dbReference>
<dbReference type="GO" id="GO:0004190">
    <property type="term" value="F:aspartic-type endopeptidase activity"/>
    <property type="evidence" value="ECO:0007669"/>
    <property type="project" value="UniProtKB-KW"/>
</dbReference>
<gene>
    <name evidence="5" type="ORF">MED92_07396</name>
</gene>
<evidence type="ECO:0000256" key="4">
    <source>
        <dbReference type="ARBA" id="ARBA00022801"/>
    </source>
</evidence>
<name>A0A7U8C7C4_NEPCE</name>
<dbReference type="InterPro" id="IPR000671">
    <property type="entry name" value="Peptidase_A31"/>
</dbReference>
<dbReference type="PANTHER" id="PTHR30302:SF1">
    <property type="entry name" value="HYDROGENASE 2 MATURATION PROTEASE"/>
    <property type="match status" value="1"/>
</dbReference>
<dbReference type="GO" id="GO:0008047">
    <property type="term" value="F:enzyme activator activity"/>
    <property type="evidence" value="ECO:0007669"/>
    <property type="project" value="InterPro"/>
</dbReference>
<dbReference type="PANTHER" id="PTHR30302">
    <property type="entry name" value="HYDROGENASE 1 MATURATION PROTEASE"/>
    <property type="match status" value="1"/>
</dbReference>
<evidence type="ECO:0000313" key="5">
    <source>
        <dbReference type="EMBL" id="EAR62925.1"/>
    </source>
</evidence>
<keyword evidence="4" id="KW-0378">Hydrolase</keyword>
<dbReference type="Gene3D" id="3.40.50.1450">
    <property type="entry name" value="HybD-like"/>
    <property type="match status" value="1"/>
</dbReference>
<comment type="similarity">
    <text evidence="1">Belongs to the peptidase A31 family.</text>
</comment>
<evidence type="ECO:0000256" key="1">
    <source>
        <dbReference type="ARBA" id="ARBA00006814"/>
    </source>
</evidence>
<proteinExistence type="inferred from homology"/>
<evidence type="ECO:0000313" key="6">
    <source>
        <dbReference type="Proteomes" id="UP000002171"/>
    </source>
</evidence>
<protein>
    <recommendedName>
        <fullName evidence="7">Hydrogenase maturation protease</fullName>
    </recommendedName>
</protein>
<keyword evidence="2" id="KW-0645">Protease</keyword>
<dbReference type="Proteomes" id="UP000002171">
    <property type="component" value="Unassembled WGS sequence"/>
</dbReference>
<dbReference type="OrthoDB" id="9808862at2"/>
<accession>A0A7U8C7C4</accession>
<dbReference type="RefSeq" id="WP_007021943.1">
    <property type="nucleotide sequence ID" value="NZ_CH724126.1"/>
</dbReference>
<sequence>MSCAVVGLGSAHGDDQLGWLLVDMLETQAERINISAPGAELFAVLQQYEQIVVVDAAEIGLLPGEFRFIAEGAELLGSAQPHLSSHTLDLVQYWLLLGQLKIPEPKISLFLVQLKKCNAMQGLSPELERRMQVYKSALEQVLDNLLSSDIIRKNNSV</sequence>
<dbReference type="GO" id="GO:0016485">
    <property type="term" value="P:protein processing"/>
    <property type="evidence" value="ECO:0007669"/>
    <property type="project" value="TreeGrafter"/>
</dbReference>
<dbReference type="EMBL" id="AAOW01000001">
    <property type="protein sequence ID" value="EAR62925.1"/>
    <property type="molecule type" value="Genomic_DNA"/>
</dbReference>
<keyword evidence="3" id="KW-0064">Aspartyl protease</keyword>